<comment type="similarity">
    <text evidence="1">Belongs to the ABC transporter superfamily.</text>
</comment>
<dbReference type="RefSeq" id="WP_226752249.1">
    <property type="nucleotide sequence ID" value="NZ_JAEINI020000016.1"/>
</dbReference>
<protein>
    <submittedName>
        <fullName evidence="5">ATP-binding cassette domain-containing protein</fullName>
    </submittedName>
</protein>
<dbReference type="Pfam" id="PF00005">
    <property type="entry name" value="ABC_tran"/>
    <property type="match status" value="1"/>
</dbReference>
<proteinExistence type="inferred from homology"/>
<sequence length="220" mass="24894">MISVTDLCFHRQDGEQVHQVFDGLSFEIKSQEQVVLLGDSGSGKTTLLNLLSGLLSPHSGQIVINGEQISSYNALQLAYYRRKIGLIFQRYQLLDCLSVKQNILFQYKLNFPRQRPIEFECLTEQLGLTDKLHKLPNQLSGGEQQRVGIARALLNQPQLVLADEPTGNLDQARSQQVVELLTSLCKTRRINLVMVTHSQQLTRYFDSVKVLANGQLNERN</sequence>
<dbReference type="SMART" id="SM00382">
    <property type="entry name" value="AAA"/>
    <property type="match status" value="1"/>
</dbReference>
<evidence type="ECO:0000259" key="4">
    <source>
        <dbReference type="PROSITE" id="PS50893"/>
    </source>
</evidence>
<dbReference type="Gene3D" id="3.40.50.300">
    <property type="entry name" value="P-loop containing nucleotide triphosphate hydrolases"/>
    <property type="match status" value="1"/>
</dbReference>
<dbReference type="InterPro" id="IPR003439">
    <property type="entry name" value="ABC_transporter-like_ATP-bd"/>
</dbReference>
<comment type="caution">
    <text evidence="5">The sequence shown here is derived from an EMBL/GenBank/DDBJ whole genome shotgun (WGS) entry which is preliminary data.</text>
</comment>
<feature type="domain" description="ABC transporter" evidence="4">
    <location>
        <begin position="2"/>
        <end position="220"/>
    </location>
</feature>
<evidence type="ECO:0000256" key="2">
    <source>
        <dbReference type="ARBA" id="ARBA00022741"/>
    </source>
</evidence>
<dbReference type="PROSITE" id="PS50893">
    <property type="entry name" value="ABC_TRANSPORTER_2"/>
    <property type="match status" value="1"/>
</dbReference>
<dbReference type="SUPFAM" id="SSF52540">
    <property type="entry name" value="P-loop containing nucleoside triphosphate hydrolases"/>
    <property type="match status" value="1"/>
</dbReference>
<name>A0ABS8C8B1_9ALTE</name>
<dbReference type="InterPro" id="IPR003593">
    <property type="entry name" value="AAA+_ATPase"/>
</dbReference>
<dbReference type="PANTHER" id="PTHR42798:SF7">
    <property type="entry name" value="ALPHA-D-RIBOSE 1-METHYLPHOSPHONATE 5-TRIPHOSPHATE SYNTHASE SUBUNIT PHNL"/>
    <property type="match status" value="1"/>
</dbReference>
<dbReference type="InterPro" id="IPR027417">
    <property type="entry name" value="P-loop_NTPase"/>
</dbReference>
<dbReference type="GO" id="GO:0005524">
    <property type="term" value="F:ATP binding"/>
    <property type="evidence" value="ECO:0007669"/>
    <property type="project" value="UniProtKB-KW"/>
</dbReference>
<evidence type="ECO:0000313" key="6">
    <source>
        <dbReference type="Proteomes" id="UP000633814"/>
    </source>
</evidence>
<dbReference type="PANTHER" id="PTHR42798">
    <property type="entry name" value="LIPOPROTEIN-RELEASING SYSTEM ATP-BINDING PROTEIN LOLD"/>
    <property type="match status" value="1"/>
</dbReference>
<dbReference type="Proteomes" id="UP000633814">
    <property type="component" value="Unassembled WGS sequence"/>
</dbReference>
<keyword evidence="3 5" id="KW-0067">ATP-binding</keyword>
<gene>
    <name evidence="5" type="ORF">JAO78_015350</name>
</gene>
<evidence type="ECO:0000313" key="5">
    <source>
        <dbReference type="EMBL" id="MCB5228185.1"/>
    </source>
</evidence>
<keyword evidence="6" id="KW-1185">Reference proteome</keyword>
<dbReference type="PROSITE" id="PS00211">
    <property type="entry name" value="ABC_TRANSPORTER_1"/>
    <property type="match status" value="1"/>
</dbReference>
<reference evidence="5 6" key="1">
    <citation type="submission" date="2021-10" db="EMBL/GenBank/DDBJ databases">
        <title>Alishewanella koreense sp. nov. isolated from seawater of southwestern coast in South Korea and the proposal for the reclassification of Rheinheimera perlucida and Rheinheimera tuosuensis as Arsukibacterium perlucida and Arsukibacterium tuosuensis.</title>
        <authorList>
            <person name="Kim K.H."/>
            <person name="Ruan W."/>
            <person name="Kim K.R."/>
            <person name="Baek J.H."/>
            <person name="Jeon C.O."/>
        </authorList>
    </citation>
    <scope>NUCLEOTIDE SEQUENCE [LARGE SCALE GENOMIC DNA]</scope>
    <source>
        <strain evidence="5 6">16-MA</strain>
    </source>
</reference>
<dbReference type="EMBL" id="JAEINI020000016">
    <property type="protein sequence ID" value="MCB5228185.1"/>
    <property type="molecule type" value="Genomic_DNA"/>
</dbReference>
<keyword evidence="2" id="KW-0547">Nucleotide-binding</keyword>
<evidence type="ECO:0000256" key="1">
    <source>
        <dbReference type="ARBA" id="ARBA00005417"/>
    </source>
</evidence>
<evidence type="ECO:0000256" key="3">
    <source>
        <dbReference type="ARBA" id="ARBA00022840"/>
    </source>
</evidence>
<dbReference type="InterPro" id="IPR017871">
    <property type="entry name" value="ABC_transporter-like_CS"/>
</dbReference>
<accession>A0ABS8C8B1</accession>
<organism evidence="5 6">
    <name type="scientific">Alishewanella maricola</name>
    <dbReference type="NCBI Taxonomy" id="2795740"/>
    <lineage>
        <taxon>Bacteria</taxon>
        <taxon>Pseudomonadati</taxon>
        <taxon>Pseudomonadota</taxon>
        <taxon>Gammaproteobacteria</taxon>
        <taxon>Alteromonadales</taxon>
        <taxon>Alteromonadaceae</taxon>
        <taxon>Alishewanella</taxon>
    </lineage>
</organism>